<dbReference type="EMBL" id="QWIQ01000169">
    <property type="protein sequence ID" value="RMZ02267.1"/>
    <property type="molecule type" value="Genomic_DNA"/>
</dbReference>
<evidence type="ECO:0000313" key="8">
    <source>
        <dbReference type="Proteomes" id="UP000281468"/>
    </source>
</evidence>
<dbReference type="InterPro" id="IPR011993">
    <property type="entry name" value="PH-like_dom_sf"/>
</dbReference>
<feature type="compositionally biased region" description="Low complexity" evidence="5">
    <location>
        <begin position="597"/>
        <end position="610"/>
    </location>
</feature>
<dbReference type="PANTHER" id="PTHR12771:SF56">
    <property type="entry name" value="CED-12"/>
    <property type="match status" value="1"/>
</dbReference>
<feature type="domain" description="ELMO" evidence="6">
    <location>
        <begin position="255"/>
        <end position="454"/>
    </location>
</feature>
<feature type="region of interest" description="Disordered" evidence="5">
    <location>
        <begin position="271"/>
        <end position="293"/>
    </location>
</feature>
<dbReference type="Proteomes" id="UP000281468">
    <property type="component" value="Unassembled WGS sequence"/>
</dbReference>
<dbReference type="PROSITE" id="PS51335">
    <property type="entry name" value="ELMO"/>
    <property type="match status" value="1"/>
</dbReference>
<dbReference type="Pfam" id="PF04727">
    <property type="entry name" value="ELMO_CED12"/>
    <property type="match status" value="1"/>
</dbReference>
<dbReference type="InterPro" id="IPR024574">
    <property type="entry name" value="ELMO_ARM"/>
</dbReference>
<evidence type="ECO:0000256" key="1">
    <source>
        <dbReference type="ARBA" id="ARBA00022703"/>
    </source>
</evidence>
<dbReference type="InterPro" id="IPR006816">
    <property type="entry name" value="ELMO_dom"/>
</dbReference>
<dbReference type="GO" id="GO:0007015">
    <property type="term" value="P:actin filament organization"/>
    <property type="evidence" value="ECO:0007669"/>
    <property type="project" value="TreeGrafter"/>
</dbReference>
<keyword evidence="2" id="KW-0581">Phagocytosis</keyword>
<dbReference type="Pfam" id="PF16457">
    <property type="entry name" value="PH_12"/>
    <property type="match status" value="1"/>
</dbReference>
<dbReference type="PANTHER" id="PTHR12771">
    <property type="entry name" value="ENGULFMENT AND CELL MOTILITY"/>
    <property type="match status" value="1"/>
</dbReference>
<gene>
    <name evidence="7" type="ORF">D0862_06081</name>
</gene>
<evidence type="ECO:0000256" key="2">
    <source>
        <dbReference type="ARBA" id="ARBA00022907"/>
    </source>
</evidence>
<dbReference type="Gene3D" id="1.25.10.10">
    <property type="entry name" value="Leucine-rich Repeat Variant"/>
    <property type="match status" value="1"/>
</dbReference>
<dbReference type="AlphaFoldDB" id="A0A3M7GN96"/>
<keyword evidence="1" id="KW-0053">Apoptosis</keyword>
<dbReference type="SUPFAM" id="SSF48371">
    <property type="entry name" value="ARM repeat"/>
    <property type="match status" value="1"/>
</dbReference>
<dbReference type="InterPro" id="IPR011989">
    <property type="entry name" value="ARM-like"/>
</dbReference>
<comment type="caution">
    <text evidence="7">The sequence shown here is derived from an EMBL/GenBank/DDBJ whole genome shotgun (WGS) entry which is preliminary data.</text>
</comment>
<feature type="compositionally biased region" description="Basic and acidic residues" evidence="5">
    <location>
        <begin position="626"/>
        <end position="635"/>
    </location>
</feature>
<dbReference type="InterPro" id="IPR001849">
    <property type="entry name" value="PH_domain"/>
</dbReference>
<dbReference type="Gene3D" id="2.30.29.30">
    <property type="entry name" value="Pleckstrin-homology domain (PH domain)/Phosphotyrosine-binding domain (PTB)"/>
    <property type="match status" value="1"/>
</dbReference>
<feature type="region of interest" description="Disordered" evidence="5">
    <location>
        <begin position="591"/>
        <end position="657"/>
    </location>
</feature>
<dbReference type="InterPro" id="IPR016024">
    <property type="entry name" value="ARM-type_fold"/>
</dbReference>
<dbReference type="GO" id="GO:0006915">
    <property type="term" value="P:apoptotic process"/>
    <property type="evidence" value="ECO:0007669"/>
    <property type="project" value="UniProtKB-KW"/>
</dbReference>
<comment type="function">
    <text evidence="4">Involved in cytoskeletal rearrangements required for phagocytosis of apoptotic cells and cell motility. Acts in association with DOCK1 and CRK. Was initially proposed to be required in complex with DOCK1 to activate Rac Rho small GTPases. May enhance the guanine nucleotide exchange factor (GEF) activity of DOCK1.</text>
</comment>
<evidence type="ECO:0000256" key="3">
    <source>
        <dbReference type="ARBA" id="ARBA00023036"/>
    </source>
</evidence>
<accession>A0A3M7GN96</accession>
<dbReference type="InterPro" id="IPR050868">
    <property type="entry name" value="ELMO_domain-containing"/>
</dbReference>
<evidence type="ECO:0000313" key="7">
    <source>
        <dbReference type="EMBL" id="RMZ02267.1"/>
    </source>
</evidence>
<protein>
    <recommendedName>
        <fullName evidence="6">ELMO domain-containing protein</fullName>
    </recommendedName>
</protein>
<evidence type="ECO:0000256" key="5">
    <source>
        <dbReference type="SAM" id="MobiDB-lite"/>
    </source>
</evidence>
<name>A0A3M7GN96_HORWE</name>
<evidence type="ECO:0000256" key="4">
    <source>
        <dbReference type="ARBA" id="ARBA00024863"/>
    </source>
</evidence>
<dbReference type="GO" id="GO:0017124">
    <property type="term" value="F:SH3 domain binding"/>
    <property type="evidence" value="ECO:0007669"/>
    <property type="project" value="UniProtKB-KW"/>
</dbReference>
<evidence type="ECO:0000259" key="6">
    <source>
        <dbReference type="PROSITE" id="PS51335"/>
    </source>
</evidence>
<dbReference type="Pfam" id="PF11841">
    <property type="entry name" value="ELMO_ARM"/>
    <property type="match status" value="1"/>
</dbReference>
<sequence length="772" mass="85966">MDDLPDVNTLIPSLLSEQDSVRKYAVFKLQHALADPSFADSFISASGLLPLRQVILATTGNTQAYALGSLDALLELDVGWEAVDGEVIQKAVELAVGHPLVNIVRNALTLLVLVVGRPLRSRSAREEGVDETGEEEEQTWGFRAIKPALDQYPQFLESLVQRLNASDHTLCANALQLVNALMRDAVVNGGENEWPRFIKRLQDLGVIGGVGMLMRGDSASDLHTPLAAAILEFQGLTKVLLRKWREVRVNLEFPEHKRALKTIHLLSKPEPYHEPVLPTSPSDGSEAPTLGARRHHPEKWRRLGFATESPAWEFDETGYLGIMDLVDFARRNEDTYHKTLLEQAVMSPESRCPLARASLSVTLILYEHFEIDGPATADMTRAAGQRASVYERMEAHRDNSNPDKIYRPLLLQWGRLHTASLHAFLRLWKASAAEMLDDFYKIEELVRILVERVVGAASRKTDVASVEEGLRNVGLDTARQWQMEGLEEVYEDAWGPHLGAVRKQLGRESALFMKEQRVRCLLQGAWFPTASAAGAAAAGVGGGGWRYVRLSHNRRYLHYRNFGEKTEGSELPLEQLPEKIDLNTVTSVESNISAAEQQQQQQQQQRQSQQTNGVLGGQANSSSETLRTRTARDSTKQSQFQQPATTSKISIIGTVPPAGRSGATSALSLVSPGADEETVLLELQPQSISEASEWLDGLLMLLDQQPITASTTQLIDMMVDWGVRLRMLNLRWEDVDWEALEQRVKGLEVEEREVPSREGLAGEEYWYAQTVS</sequence>
<dbReference type="GO" id="GO:0005886">
    <property type="term" value="C:plasma membrane"/>
    <property type="evidence" value="ECO:0007669"/>
    <property type="project" value="TreeGrafter"/>
</dbReference>
<keyword evidence="3" id="KW-0729">SH3-binding</keyword>
<organism evidence="7 8">
    <name type="scientific">Hortaea werneckii</name>
    <name type="common">Black yeast</name>
    <name type="synonym">Cladosporium werneckii</name>
    <dbReference type="NCBI Taxonomy" id="91943"/>
    <lineage>
        <taxon>Eukaryota</taxon>
        <taxon>Fungi</taxon>
        <taxon>Dikarya</taxon>
        <taxon>Ascomycota</taxon>
        <taxon>Pezizomycotina</taxon>
        <taxon>Dothideomycetes</taxon>
        <taxon>Dothideomycetidae</taxon>
        <taxon>Mycosphaerellales</taxon>
        <taxon>Teratosphaeriaceae</taxon>
        <taxon>Hortaea</taxon>
    </lineage>
</organism>
<proteinExistence type="predicted"/>
<feature type="compositionally biased region" description="Polar residues" evidence="5">
    <location>
        <begin position="636"/>
        <end position="649"/>
    </location>
</feature>
<reference evidence="7 8" key="1">
    <citation type="journal article" date="2018" name="BMC Genomics">
        <title>Genomic evidence for intraspecific hybridization in a clonal and extremely halotolerant yeast.</title>
        <authorList>
            <person name="Gostincar C."/>
            <person name="Stajich J.E."/>
            <person name="Zupancic J."/>
            <person name="Zalar P."/>
            <person name="Gunde-Cimerman N."/>
        </authorList>
    </citation>
    <scope>NUCLEOTIDE SEQUENCE [LARGE SCALE GENOMIC DNA]</scope>
    <source>
        <strain evidence="7 8">EXF-171</strain>
    </source>
</reference>